<dbReference type="InParanoid" id="A0A0C3D3V3"/>
<gene>
    <name evidence="1" type="ORF">SCLCIDRAFT_30329</name>
</gene>
<evidence type="ECO:0000313" key="1">
    <source>
        <dbReference type="EMBL" id="KIM55470.1"/>
    </source>
</evidence>
<sequence length="104" mass="11821">MSSMQESMSHPQHSWLQPILDNEHCPPLFKHIDSSMIPIYSHSIPDDVQAVLNVQYPKESPRFLGFDSNGDLRVSAQAPHELIQLVLWATPQWPIPPPIPSVFK</sequence>
<keyword evidence="2" id="KW-1185">Reference proteome</keyword>
<proteinExistence type="predicted"/>
<evidence type="ECO:0000313" key="2">
    <source>
        <dbReference type="Proteomes" id="UP000053989"/>
    </source>
</evidence>
<dbReference type="OrthoDB" id="10483053at2759"/>
<dbReference type="Proteomes" id="UP000053989">
    <property type="component" value="Unassembled WGS sequence"/>
</dbReference>
<dbReference type="EMBL" id="KN822134">
    <property type="protein sequence ID" value="KIM55470.1"/>
    <property type="molecule type" value="Genomic_DNA"/>
</dbReference>
<reference evidence="1 2" key="1">
    <citation type="submission" date="2014-04" db="EMBL/GenBank/DDBJ databases">
        <authorList>
            <consortium name="DOE Joint Genome Institute"/>
            <person name="Kuo A."/>
            <person name="Kohler A."/>
            <person name="Nagy L.G."/>
            <person name="Floudas D."/>
            <person name="Copeland A."/>
            <person name="Barry K.W."/>
            <person name="Cichocki N."/>
            <person name="Veneault-Fourrey C."/>
            <person name="LaButti K."/>
            <person name="Lindquist E.A."/>
            <person name="Lipzen A."/>
            <person name="Lundell T."/>
            <person name="Morin E."/>
            <person name="Murat C."/>
            <person name="Sun H."/>
            <person name="Tunlid A."/>
            <person name="Henrissat B."/>
            <person name="Grigoriev I.V."/>
            <person name="Hibbett D.S."/>
            <person name="Martin F."/>
            <person name="Nordberg H.P."/>
            <person name="Cantor M.N."/>
            <person name="Hua S.X."/>
        </authorList>
    </citation>
    <scope>NUCLEOTIDE SEQUENCE [LARGE SCALE GENOMIC DNA]</scope>
    <source>
        <strain evidence="1 2">Foug A</strain>
    </source>
</reference>
<organism evidence="1 2">
    <name type="scientific">Scleroderma citrinum Foug A</name>
    <dbReference type="NCBI Taxonomy" id="1036808"/>
    <lineage>
        <taxon>Eukaryota</taxon>
        <taxon>Fungi</taxon>
        <taxon>Dikarya</taxon>
        <taxon>Basidiomycota</taxon>
        <taxon>Agaricomycotina</taxon>
        <taxon>Agaricomycetes</taxon>
        <taxon>Agaricomycetidae</taxon>
        <taxon>Boletales</taxon>
        <taxon>Sclerodermatineae</taxon>
        <taxon>Sclerodermataceae</taxon>
        <taxon>Scleroderma</taxon>
    </lineage>
</organism>
<dbReference type="AlphaFoldDB" id="A0A0C3D3V3"/>
<dbReference type="HOGENOM" id="CLU_2251644_0_0_1"/>
<accession>A0A0C3D3V3</accession>
<protein>
    <submittedName>
        <fullName evidence="1">Uncharacterized protein</fullName>
    </submittedName>
</protein>
<name>A0A0C3D3V3_9AGAM</name>
<reference evidence="2" key="2">
    <citation type="submission" date="2015-01" db="EMBL/GenBank/DDBJ databases">
        <title>Evolutionary Origins and Diversification of the Mycorrhizal Mutualists.</title>
        <authorList>
            <consortium name="DOE Joint Genome Institute"/>
            <consortium name="Mycorrhizal Genomics Consortium"/>
            <person name="Kohler A."/>
            <person name="Kuo A."/>
            <person name="Nagy L.G."/>
            <person name="Floudas D."/>
            <person name="Copeland A."/>
            <person name="Barry K.W."/>
            <person name="Cichocki N."/>
            <person name="Veneault-Fourrey C."/>
            <person name="LaButti K."/>
            <person name="Lindquist E.A."/>
            <person name="Lipzen A."/>
            <person name="Lundell T."/>
            <person name="Morin E."/>
            <person name="Murat C."/>
            <person name="Riley R."/>
            <person name="Ohm R."/>
            <person name="Sun H."/>
            <person name="Tunlid A."/>
            <person name="Henrissat B."/>
            <person name="Grigoriev I.V."/>
            <person name="Hibbett D.S."/>
            <person name="Martin F."/>
        </authorList>
    </citation>
    <scope>NUCLEOTIDE SEQUENCE [LARGE SCALE GENOMIC DNA]</scope>
    <source>
        <strain evidence="2">Foug A</strain>
    </source>
</reference>